<sequence length="110" mass="11986">MVVSPLVMNVFALWAADSFLQGDTAKLADLQARESLVRGSPSIVGQAERPSSSSSLDEAHSGEESEQIMGFQKWKRLQESRNQDDWRVGRNPTPSQLSGLELAWPGGMAA</sequence>
<protein>
    <submittedName>
        <fullName evidence="3">Uncharacterized protein</fullName>
    </submittedName>
</protein>
<feature type="region of interest" description="Disordered" evidence="1">
    <location>
        <begin position="37"/>
        <end position="110"/>
    </location>
</feature>
<name>A0A7S1RZY6_ALECA</name>
<gene>
    <name evidence="3" type="ORF">ACAT0790_LOCUS57437</name>
</gene>
<accession>A0A7S1RZY6</accession>
<evidence type="ECO:0000256" key="2">
    <source>
        <dbReference type="SAM" id="SignalP"/>
    </source>
</evidence>
<feature type="compositionally biased region" description="Basic and acidic residues" evidence="1">
    <location>
        <begin position="76"/>
        <end position="88"/>
    </location>
</feature>
<evidence type="ECO:0000256" key="1">
    <source>
        <dbReference type="SAM" id="MobiDB-lite"/>
    </source>
</evidence>
<dbReference type="EMBL" id="HBGE01096521">
    <property type="protein sequence ID" value="CAD9180665.1"/>
    <property type="molecule type" value="Transcribed_RNA"/>
</dbReference>
<reference evidence="3" key="1">
    <citation type="submission" date="2021-01" db="EMBL/GenBank/DDBJ databases">
        <authorList>
            <person name="Corre E."/>
            <person name="Pelletier E."/>
            <person name="Niang G."/>
            <person name="Scheremetjew M."/>
            <person name="Finn R."/>
            <person name="Kale V."/>
            <person name="Holt S."/>
            <person name="Cochrane G."/>
            <person name="Meng A."/>
            <person name="Brown T."/>
            <person name="Cohen L."/>
        </authorList>
    </citation>
    <scope>NUCLEOTIDE SEQUENCE</scope>
    <source>
        <strain evidence="3">OF101</strain>
    </source>
</reference>
<dbReference type="AlphaFoldDB" id="A0A7S1RZY6"/>
<feature type="signal peptide" evidence="2">
    <location>
        <begin position="1"/>
        <end position="18"/>
    </location>
</feature>
<keyword evidence="2" id="KW-0732">Signal</keyword>
<organism evidence="3">
    <name type="scientific">Alexandrium catenella</name>
    <name type="common">Red tide dinoflagellate</name>
    <name type="synonym">Gonyaulax catenella</name>
    <dbReference type="NCBI Taxonomy" id="2925"/>
    <lineage>
        <taxon>Eukaryota</taxon>
        <taxon>Sar</taxon>
        <taxon>Alveolata</taxon>
        <taxon>Dinophyceae</taxon>
        <taxon>Gonyaulacales</taxon>
        <taxon>Pyrocystaceae</taxon>
        <taxon>Alexandrium</taxon>
    </lineage>
</organism>
<proteinExistence type="predicted"/>
<evidence type="ECO:0000313" key="3">
    <source>
        <dbReference type="EMBL" id="CAD9180665.1"/>
    </source>
</evidence>
<feature type="chain" id="PRO_5030537907" evidence="2">
    <location>
        <begin position="19"/>
        <end position="110"/>
    </location>
</feature>